<feature type="transmembrane region" description="Helical" evidence="1">
    <location>
        <begin position="275"/>
        <end position="295"/>
    </location>
</feature>
<proteinExistence type="predicted"/>
<evidence type="ECO:0000313" key="3">
    <source>
        <dbReference type="Proteomes" id="UP000652477"/>
    </source>
</evidence>
<evidence type="ECO:0000256" key="1">
    <source>
        <dbReference type="SAM" id="Phobius"/>
    </source>
</evidence>
<name>A0A923RQQ6_9FIRM</name>
<dbReference type="SUPFAM" id="SSF48371">
    <property type="entry name" value="ARM repeat"/>
    <property type="match status" value="1"/>
</dbReference>
<organism evidence="2 3">
    <name type="scientific">Mediterraneibacter hominis</name>
    <dbReference type="NCBI Taxonomy" id="2763054"/>
    <lineage>
        <taxon>Bacteria</taxon>
        <taxon>Bacillati</taxon>
        <taxon>Bacillota</taxon>
        <taxon>Clostridia</taxon>
        <taxon>Lachnospirales</taxon>
        <taxon>Lachnospiraceae</taxon>
        <taxon>Mediterraneibacter</taxon>
    </lineage>
</organism>
<keyword evidence="1" id="KW-0472">Membrane</keyword>
<keyword evidence="3" id="KW-1185">Reference proteome</keyword>
<dbReference type="RefSeq" id="WP_186876505.1">
    <property type="nucleotide sequence ID" value="NZ_JACOPF010000003.1"/>
</dbReference>
<dbReference type="EMBL" id="JACOPF010000003">
    <property type="protein sequence ID" value="MBC5689834.1"/>
    <property type="molecule type" value="Genomic_DNA"/>
</dbReference>
<dbReference type="Proteomes" id="UP000652477">
    <property type="component" value="Unassembled WGS sequence"/>
</dbReference>
<feature type="transmembrane region" description="Helical" evidence="1">
    <location>
        <begin position="239"/>
        <end position="263"/>
    </location>
</feature>
<feature type="transmembrane region" description="Helical" evidence="1">
    <location>
        <begin position="153"/>
        <end position="174"/>
    </location>
</feature>
<keyword evidence="1" id="KW-0812">Transmembrane</keyword>
<evidence type="ECO:0008006" key="4">
    <source>
        <dbReference type="Google" id="ProtNLM"/>
    </source>
</evidence>
<dbReference type="AlphaFoldDB" id="A0A923RQQ6"/>
<evidence type="ECO:0000313" key="2">
    <source>
        <dbReference type="EMBL" id="MBC5689834.1"/>
    </source>
</evidence>
<gene>
    <name evidence="2" type="ORF">H8S37_13035</name>
</gene>
<dbReference type="InterPro" id="IPR016024">
    <property type="entry name" value="ARM-type_fold"/>
</dbReference>
<protein>
    <recommendedName>
        <fullName evidence="4">Phage tail tape measure protein</fullName>
    </recommendedName>
</protein>
<reference evidence="2" key="1">
    <citation type="submission" date="2020-08" db="EMBL/GenBank/DDBJ databases">
        <title>Genome public.</title>
        <authorList>
            <person name="Liu C."/>
            <person name="Sun Q."/>
        </authorList>
    </citation>
    <scope>NUCLEOTIDE SEQUENCE</scope>
    <source>
        <strain evidence="2">NSJ-55</strain>
    </source>
</reference>
<keyword evidence="1" id="KW-1133">Transmembrane helix</keyword>
<comment type="caution">
    <text evidence="2">The sequence shown here is derived from an EMBL/GenBank/DDBJ whole genome shotgun (WGS) entry which is preliminary data.</text>
</comment>
<accession>A0A923RQQ6</accession>
<sequence>MANEDFTAIGIDTEAFETGLSMIENMLSSTDISLMEFVGTINEVSGVLSGAASGWVGMISTVHSGFSGMVSGVDSLFSGMGASAESVVSTMTSTVGSLFSSLDSITDGEVGKLTAKIGEATGVTSEKFSAVLDIVSIFGQNFLGVCSTIVQGFIMALNMGAVLGIVTAGLGLLYQTYGEQIDQILLMMVEKGPGIITNLCNGITAALPSLIEQGAYLLNQLMEVITVNLPYIINGGMQILYGLVTGIAAQLPTLIPTALQMIMTLVSSLAGNLPTIISAGIQLIGGLVIGLINAIPNILSAIPQIISSIKDGFTSVDWGEIGSNIIQGIKDGLSKAAKFLMDAVKDLASSAVNWVKDKLGIGSPSKVFRDEVGKMMAVGLGIGFERNVPRKQLKKGIDNIMGNVQQDVIQALSYNGKNLVSGNGYSNVYSAGKQVFDFDEYERRQRKLNRERDTRPVFLNGRQVNRALKEGGLVTL</sequence>